<dbReference type="Proteomes" id="UP000030762">
    <property type="component" value="Unassembled WGS sequence"/>
</dbReference>
<keyword evidence="17" id="KW-1185">Reference proteome</keyword>
<dbReference type="GO" id="GO:0042162">
    <property type="term" value="F:telomeric DNA binding"/>
    <property type="evidence" value="ECO:0007669"/>
    <property type="project" value="TreeGrafter"/>
</dbReference>
<reference evidence="16 17" key="1">
    <citation type="submission" date="2012-04" db="EMBL/GenBank/DDBJ databases">
        <title>The Genome Sequence of Saprolegnia declina VS20.</title>
        <authorList>
            <consortium name="The Broad Institute Genome Sequencing Platform"/>
            <person name="Russ C."/>
            <person name="Nusbaum C."/>
            <person name="Tyler B."/>
            <person name="van West P."/>
            <person name="Dieguez-Uribeondo J."/>
            <person name="de Bruijn I."/>
            <person name="Tripathy S."/>
            <person name="Jiang R."/>
            <person name="Young S.K."/>
            <person name="Zeng Q."/>
            <person name="Gargeya S."/>
            <person name="Fitzgerald M."/>
            <person name="Haas B."/>
            <person name="Abouelleil A."/>
            <person name="Alvarado L."/>
            <person name="Arachchi H.M."/>
            <person name="Berlin A."/>
            <person name="Chapman S.B."/>
            <person name="Goldberg J."/>
            <person name="Griggs A."/>
            <person name="Gujja S."/>
            <person name="Hansen M."/>
            <person name="Howarth C."/>
            <person name="Imamovic A."/>
            <person name="Larimer J."/>
            <person name="McCowen C."/>
            <person name="Montmayeur A."/>
            <person name="Murphy C."/>
            <person name="Neiman D."/>
            <person name="Pearson M."/>
            <person name="Priest M."/>
            <person name="Roberts A."/>
            <person name="Saif S."/>
            <person name="Shea T."/>
            <person name="Sisk P."/>
            <person name="Sykes S."/>
            <person name="Wortman J."/>
            <person name="Nusbaum C."/>
            <person name="Birren B."/>
        </authorList>
    </citation>
    <scope>NUCLEOTIDE SEQUENCE [LARGE SCALE GENOMIC DNA]</scope>
    <source>
        <strain evidence="16 17">VS20</strain>
    </source>
</reference>
<feature type="domain" description="Reverse transcriptase" evidence="15">
    <location>
        <begin position="473"/>
        <end position="779"/>
    </location>
</feature>
<dbReference type="PANTHER" id="PTHR12066:SF0">
    <property type="entry name" value="TELOMERASE REVERSE TRANSCRIPTASE"/>
    <property type="match status" value="1"/>
</dbReference>
<dbReference type="Pfam" id="PF12009">
    <property type="entry name" value="Telomerase_RBD"/>
    <property type="match status" value="1"/>
</dbReference>
<evidence type="ECO:0000313" key="16">
    <source>
        <dbReference type="EMBL" id="EQC35945.1"/>
    </source>
</evidence>
<keyword evidence="11 13" id="KW-0539">Nucleus</keyword>
<organism evidence="16 17">
    <name type="scientific">Saprolegnia diclina (strain VS20)</name>
    <dbReference type="NCBI Taxonomy" id="1156394"/>
    <lineage>
        <taxon>Eukaryota</taxon>
        <taxon>Sar</taxon>
        <taxon>Stramenopiles</taxon>
        <taxon>Oomycota</taxon>
        <taxon>Saprolegniomycetes</taxon>
        <taxon>Saprolegniales</taxon>
        <taxon>Saprolegniaceae</taxon>
        <taxon>Saprolegnia</taxon>
    </lineage>
</organism>
<evidence type="ECO:0000256" key="11">
    <source>
        <dbReference type="ARBA" id="ARBA00023242"/>
    </source>
</evidence>
<evidence type="ECO:0000256" key="3">
    <source>
        <dbReference type="ARBA" id="ARBA00016182"/>
    </source>
</evidence>
<dbReference type="GeneID" id="19947416"/>
<dbReference type="InterPro" id="IPR003545">
    <property type="entry name" value="Telomerase_RT"/>
</dbReference>
<protein>
    <recommendedName>
        <fullName evidence="3 13">Telomerase reverse transcriptase</fullName>
        <ecNumber evidence="2 13">2.7.7.49</ecNumber>
    </recommendedName>
    <alternativeName>
        <fullName evidence="13">Telomerase catalytic subunit</fullName>
    </alternativeName>
</protein>
<dbReference type="PROSITE" id="PS50878">
    <property type="entry name" value="RT_POL"/>
    <property type="match status" value="1"/>
</dbReference>
<dbReference type="GO" id="GO:0046872">
    <property type="term" value="F:metal ion binding"/>
    <property type="evidence" value="ECO:0007669"/>
    <property type="project" value="UniProtKB-KW"/>
</dbReference>
<dbReference type="InterPro" id="IPR043502">
    <property type="entry name" value="DNA/RNA_pol_sf"/>
</dbReference>
<dbReference type="AlphaFoldDB" id="T0QQ33"/>
<dbReference type="RefSeq" id="XP_008610707.1">
    <property type="nucleotide sequence ID" value="XM_008612485.1"/>
</dbReference>
<dbReference type="GO" id="GO:0000781">
    <property type="term" value="C:chromosome, telomeric region"/>
    <property type="evidence" value="ECO:0007669"/>
    <property type="project" value="UniProtKB-SubCell"/>
</dbReference>
<sequence length="961" mass="108126">MEVIQASWPHATTLAAWLVAHVGDQAWMHDATTGLCDFLSTTIVALATPASSLQKAAWPSTVHCTHVELVDQAIGIALQRKRKDWRKHPNLIARGFTTGYESDANHFTLHAHNVMHHSPNSLVSLLKSKHWAHLHCHLGDACMLHLLVDHVLCVRIDSDSQSYIQLAGPPLPRPIPLGKQCSVVSLAPSLYYKSDRPLTATTFPATHVLYLAPPHTASSAQATRLVQSIFGLPPTKRERTRLARPLRAWVPWAQTMLRNFQGLNVEKTIALACPLGDACRFQMQLCTGQPAPRLVGGAGYASQDDVSSGSDEDDLEEDDGPPPKRQKLAHQAEIQDLLQFATPKEQVLASVRAITAQIIPIAMWGPRKNYQHIVRLLHAYVYGRRFDTHSIEATVRRMSVQSIPWLGAARVGPTEVTKRRQRLVQFVHWMWRELVQPIVRTNFYMTTKEGQFHDVLYYRRPLWDVLATRDLQRHLLRPVATPTTPVARVRFVPKARGVRPIVNLSKRVSFQKSTNDLLQSALRVLKHELSQRQRLLGASATNMNAVLAKLSAFKAQWVAAGKPHVYFVTLDVERCFDTMKPKRLLQLLPSLLTQESYLVRHHRVVRGDRSHVRTPTAEYLVVAAGDYTRFEHLIASRGLKRNAVYVDGVVYDVISRADILSLLKTHLLEHDVRIGRQTYRQVEGIPQGSVLSSLLCNLYYADFEKQVLQTQLRFAKNDLLLRYTDDFCFLTTSRVHATTFLRLMIKGSRAFGCSTNAAKTLTNVEGPGAPLLKWCGLVIDPTTMQVHANYAKLLRAGPDTPAPLDHALALPRHKPLRDWFIRRVLSTNIDKCHAMYFGRRLNSRAAIEVNAYQLLRVVAAKTMHLVRALRLCNMLYVAARLDAAWRLVHRTIQRATNGDCPLTLSEMRHIGFATAVDASAACPYTHALTPLLQRRAKRLPSTPMDLAALRADPRNAFATRL</sequence>
<dbReference type="InterPro" id="IPR000477">
    <property type="entry name" value="RT_dom"/>
</dbReference>
<accession>T0QQ33</accession>
<keyword evidence="10 13" id="KW-0695">RNA-directed DNA polymerase</keyword>
<keyword evidence="4 13" id="KW-0158">Chromosome</keyword>
<dbReference type="PANTHER" id="PTHR12066">
    <property type="entry name" value="TELOMERASE REVERSE TRANSCRIPTASE"/>
    <property type="match status" value="1"/>
</dbReference>
<dbReference type="InParanoid" id="T0QQ33"/>
<dbReference type="eggNOG" id="KOG1005">
    <property type="taxonomic scope" value="Eukaryota"/>
</dbReference>
<dbReference type="OrthoDB" id="289721at2759"/>
<comment type="similarity">
    <text evidence="1 13">Belongs to the reverse transcriptase family. Telomerase subfamily.</text>
</comment>
<dbReference type="GO" id="GO:0000333">
    <property type="term" value="C:telomerase catalytic core complex"/>
    <property type="evidence" value="ECO:0007669"/>
    <property type="project" value="TreeGrafter"/>
</dbReference>
<feature type="compositionally biased region" description="Acidic residues" evidence="14">
    <location>
        <begin position="310"/>
        <end position="320"/>
    </location>
</feature>
<dbReference type="Gene3D" id="3.30.70.2630">
    <property type="match status" value="1"/>
</dbReference>
<keyword evidence="7 13" id="KW-0479">Metal-binding</keyword>
<dbReference type="EC" id="2.7.7.49" evidence="2 13"/>
<evidence type="ECO:0000256" key="4">
    <source>
        <dbReference type="ARBA" id="ARBA00022454"/>
    </source>
</evidence>
<evidence type="ECO:0000256" key="14">
    <source>
        <dbReference type="SAM" id="MobiDB-lite"/>
    </source>
</evidence>
<dbReference type="SMART" id="SM00975">
    <property type="entry name" value="Telomerase_RBD"/>
    <property type="match status" value="1"/>
</dbReference>
<dbReference type="STRING" id="1156394.T0QQ33"/>
<comment type="function">
    <text evidence="13">Telomerase is a ribonucleoprotein enzyme essential for the replication of chromosome termini in most eukaryotes. It elongates telomeres. It is a reverse transcriptase that adds simple sequence repeats to chromosome ends by copying a template sequence within the RNA component of the enzyme.</text>
</comment>
<name>T0QQ33_SAPDV</name>
<evidence type="ECO:0000256" key="9">
    <source>
        <dbReference type="ARBA" id="ARBA00022895"/>
    </source>
</evidence>
<evidence type="ECO:0000256" key="12">
    <source>
        <dbReference type="ARBA" id="ARBA00048173"/>
    </source>
</evidence>
<comment type="subcellular location">
    <subcellularLocation>
        <location evidence="13">Nucleus</location>
    </subcellularLocation>
    <subcellularLocation>
        <location evidence="13">Chromosome</location>
        <location evidence="13">Telomere</location>
    </subcellularLocation>
</comment>
<dbReference type="CDD" id="cd01648">
    <property type="entry name" value="TERT"/>
    <property type="match status" value="1"/>
</dbReference>
<dbReference type="PRINTS" id="PR01365">
    <property type="entry name" value="TELOMERASERT"/>
</dbReference>
<evidence type="ECO:0000256" key="7">
    <source>
        <dbReference type="ARBA" id="ARBA00022723"/>
    </source>
</evidence>
<dbReference type="GO" id="GO:0070034">
    <property type="term" value="F:telomerase RNA binding"/>
    <property type="evidence" value="ECO:0007669"/>
    <property type="project" value="TreeGrafter"/>
</dbReference>
<keyword evidence="9 13" id="KW-0779">Telomere</keyword>
<evidence type="ECO:0000256" key="1">
    <source>
        <dbReference type="ARBA" id="ARBA00008001"/>
    </source>
</evidence>
<dbReference type="GO" id="GO:0007004">
    <property type="term" value="P:telomere maintenance via telomerase"/>
    <property type="evidence" value="ECO:0007669"/>
    <property type="project" value="TreeGrafter"/>
</dbReference>
<dbReference type="SUPFAM" id="SSF56672">
    <property type="entry name" value="DNA/RNA polymerases"/>
    <property type="match status" value="1"/>
</dbReference>
<comment type="catalytic activity">
    <reaction evidence="12 13">
        <text>DNA(n) + a 2'-deoxyribonucleoside 5'-triphosphate = DNA(n+1) + diphosphate</text>
        <dbReference type="Rhea" id="RHEA:22508"/>
        <dbReference type="Rhea" id="RHEA-COMP:17339"/>
        <dbReference type="Rhea" id="RHEA-COMP:17340"/>
        <dbReference type="ChEBI" id="CHEBI:33019"/>
        <dbReference type="ChEBI" id="CHEBI:61560"/>
        <dbReference type="ChEBI" id="CHEBI:173112"/>
        <dbReference type="EC" id="2.7.7.49"/>
    </reaction>
</comment>
<dbReference type="Gene3D" id="1.10.132.70">
    <property type="match status" value="1"/>
</dbReference>
<dbReference type="EMBL" id="JH767149">
    <property type="protein sequence ID" value="EQC35945.1"/>
    <property type="molecule type" value="Genomic_DNA"/>
</dbReference>
<evidence type="ECO:0000256" key="2">
    <source>
        <dbReference type="ARBA" id="ARBA00012493"/>
    </source>
</evidence>
<evidence type="ECO:0000313" key="17">
    <source>
        <dbReference type="Proteomes" id="UP000030762"/>
    </source>
</evidence>
<evidence type="ECO:0000256" key="8">
    <source>
        <dbReference type="ARBA" id="ARBA00022842"/>
    </source>
</evidence>
<feature type="region of interest" description="Disordered" evidence="14">
    <location>
        <begin position="297"/>
        <end position="328"/>
    </location>
</feature>
<dbReference type="InterPro" id="IPR021891">
    <property type="entry name" value="Telomerase_RBD"/>
</dbReference>
<keyword evidence="5 13" id="KW-0808">Transferase</keyword>
<dbReference type="VEuPathDB" id="FungiDB:SDRG_06689"/>
<evidence type="ECO:0000256" key="10">
    <source>
        <dbReference type="ARBA" id="ARBA00022918"/>
    </source>
</evidence>
<dbReference type="GO" id="GO:0003720">
    <property type="term" value="F:telomerase activity"/>
    <property type="evidence" value="ECO:0007669"/>
    <property type="project" value="InterPro"/>
</dbReference>
<evidence type="ECO:0000256" key="6">
    <source>
        <dbReference type="ARBA" id="ARBA00022695"/>
    </source>
</evidence>
<evidence type="ECO:0000259" key="15">
    <source>
        <dbReference type="PROSITE" id="PS50878"/>
    </source>
</evidence>
<gene>
    <name evidence="16" type="ORF">SDRG_06689</name>
</gene>
<dbReference type="Pfam" id="PF00078">
    <property type="entry name" value="RVT_1"/>
    <property type="match status" value="1"/>
</dbReference>
<evidence type="ECO:0000256" key="13">
    <source>
        <dbReference type="RuleBase" id="RU365061"/>
    </source>
</evidence>
<evidence type="ECO:0000256" key="5">
    <source>
        <dbReference type="ARBA" id="ARBA00022679"/>
    </source>
</evidence>
<proteinExistence type="inferred from homology"/>
<keyword evidence="8 13" id="KW-0460">Magnesium</keyword>
<keyword evidence="6 13" id="KW-0548">Nucleotidyltransferase</keyword>